<gene>
    <name evidence="4" type="ORF">UV59_C0005G0020</name>
</gene>
<accession>A0A0G1CJV1</accession>
<dbReference type="InterPro" id="IPR036291">
    <property type="entry name" value="NAD(P)-bd_dom_sf"/>
</dbReference>
<dbReference type="Proteomes" id="UP000034543">
    <property type="component" value="Unassembled WGS sequence"/>
</dbReference>
<dbReference type="SUPFAM" id="SSF51735">
    <property type="entry name" value="NAD(P)-binding Rossmann-fold domains"/>
    <property type="match status" value="1"/>
</dbReference>
<comment type="similarity">
    <text evidence="1 2">Belongs to the dTDP-4-dehydrorhamnose reductase family.</text>
</comment>
<dbReference type="Pfam" id="PF04321">
    <property type="entry name" value="RmlD_sub_bind"/>
    <property type="match status" value="1"/>
</dbReference>
<dbReference type="PANTHER" id="PTHR10491:SF4">
    <property type="entry name" value="METHIONINE ADENOSYLTRANSFERASE 2 SUBUNIT BETA"/>
    <property type="match status" value="1"/>
</dbReference>
<dbReference type="InterPro" id="IPR029903">
    <property type="entry name" value="RmlD-like-bd"/>
</dbReference>
<evidence type="ECO:0000313" key="5">
    <source>
        <dbReference type="Proteomes" id="UP000034543"/>
    </source>
</evidence>
<reference evidence="4 5" key="1">
    <citation type="journal article" date="2015" name="Nature">
        <title>rRNA introns, odd ribosomes, and small enigmatic genomes across a large radiation of phyla.</title>
        <authorList>
            <person name="Brown C.T."/>
            <person name="Hug L.A."/>
            <person name="Thomas B.C."/>
            <person name="Sharon I."/>
            <person name="Castelle C.J."/>
            <person name="Singh A."/>
            <person name="Wilkins M.J."/>
            <person name="Williams K.H."/>
            <person name="Banfield J.F."/>
        </authorList>
    </citation>
    <scope>NUCLEOTIDE SEQUENCE [LARGE SCALE GENOMIC DNA]</scope>
</reference>
<dbReference type="AlphaFoldDB" id="A0A0G1CJV1"/>
<organism evidence="4 5">
    <name type="scientific">Candidatus Gottesmanbacteria bacterium GW2011_GWA1_43_11</name>
    <dbReference type="NCBI Taxonomy" id="1618436"/>
    <lineage>
        <taxon>Bacteria</taxon>
        <taxon>Candidatus Gottesmaniibacteriota</taxon>
    </lineage>
</organism>
<dbReference type="EC" id="1.1.1.133" evidence="2"/>
<comment type="pathway">
    <text evidence="2">Carbohydrate biosynthesis; dTDP-L-rhamnose biosynthesis.</text>
</comment>
<keyword evidence="2" id="KW-0521">NADP</keyword>
<evidence type="ECO:0000259" key="3">
    <source>
        <dbReference type="Pfam" id="PF04321"/>
    </source>
</evidence>
<dbReference type="UniPathway" id="UPA00124"/>
<evidence type="ECO:0000256" key="1">
    <source>
        <dbReference type="ARBA" id="ARBA00010944"/>
    </source>
</evidence>
<comment type="caution">
    <text evidence="4">The sequence shown here is derived from an EMBL/GenBank/DDBJ whole genome shotgun (WGS) entry which is preliminary data.</text>
</comment>
<dbReference type="STRING" id="1618436.UV59_C0005G0020"/>
<dbReference type="GO" id="GO:0019305">
    <property type="term" value="P:dTDP-rhamnose biosynthetic process"/>
    <property type="evidence" value="ECO:0007669"/>
    <property type="project" value="UniProtKB-UniPathway"/>
</dbReference>
<sequence>MAKALSRWYNTLVAKKILITGVVSLLGSALTRVFRPNHTVIATFHKSAPTHLSEQSTIPLDITNAQMVTELVKKIAPDVIIHLAATSNLEYCETHPQAARLLNVMGTEHVATAAELTQAHLVFLSSSMVFSGTNAPYIETAIPQPVNVYGQTKYEAEQLITQKLTKFTIIRAASLLGWQLKTARTNDLTYYLPLLQQSKPISLVNDRFFNPLSAITAAQAIRKIIEQEKFGTYHLGGLDRVTRYSLVKTIAEVFRIKQTNLLPVPSSFFPNLAPRPTDSMLTTLKMETKLGIYAPTIKAELLKLFQEAKTS</sequence>
<dbReference type="CDD" id="cd05254">
    <property type="entry name" value="dTDP_HR_like_SDR_e"/>
    <property type="match status" value="1"/>
</dbReference>
<keyword evidence="2" id="KW-0560">Oxidoreductase</keyword>
<feature type="domain" description="RmlD-like substrate binding" evidence="3">
    <location>
        <begin position="16"/>
        <end position="308"/>
    </location>
</feature>
<protein>
    <recommendedName>
        <fullName evidence="2">dTDP-4-dehydrorhamnose reductase</fullName>
        <ecNumber evidence="2">1.1.1.133</ecNumber>
    </recommendedName>
</protein>
<comment type="function">
    <text evidence="2">Catalyzes the reduction of dTDP-6-deoxy-L-lyxo-4-hexulose to yield dTDP-L-rhamnose.</text>
</comment>
<dbReference type="EMBL" id="LCFB01000005">
    <property type="protein sequence ID" value="KKS85769.1"/>
    <property type="molecule type" value="Genomic_DNA"/>
</dbReference>
<dbReference type="GO" id="GO:0008831">
    <property type="term" value="F:dTDP-4-dehydrorhamnose reductase activity"/>
    <property type="evidence" value="ECO:0007669"/>
    <property type="project" value="UniProtKB-EC"/>
</dbReference>
<name>A0A0G1CJV1_9BACT</name>
<evidence type="ECO:0000256" key="2">
    <source>
        <dbReference type="RuleBase" id="RU364082"/>
    </source>
</evidence>
<dbReference type="InterPro" id="IPR005913">
    <property type="entry name" value="dTDP_dehydrorham_reduct"/>
</dbReference>
<dbReference type="PANTHER" id="PTHR10491">
    <property type="entry name" value="DTDP-4-DEHYDRORHAMNOSE REDUCTASE"/>
    <property type="match status" value="1"/>
</dbReference>
<evidence type="ECO:0000313" key="4">
    <source>
        <dbReference type="EMBL" id="KKS85769.1"/>
    </source>
</evidence>
<dbReference type="GO" id="GO:0005829">
    <property type="term" value="C:cytosol"/>
    <property type="evidence" value="ECO:0007669"/>
    <property type="project" value="TreeGrafter"/>
</dbReference>
<dbReference type="Gene3D" id="3.40.50.720">
    <property type="entry name" value="NAD(P)-binding Rossmann-like Domain"/>
    <property type="match status" value="1"/>
</dbReference>
<proteinExistence type="inferred from homology"/>